<comment type="function">
    <text evidence="7 10">Catalyzes the aldol cleavage of 4-hydroxy-4-methyl-2-oxoglutarate (HMG) into 2 molecules of pyruvate. Also contains a secondary oxaloacetate (OAA) decarboxylase activity due to the common pyruvate enolate transition state formed following C-C bond cleavage in the retro-aldol and decarboxylation reactions.</text>
</comment>
<accession>A0A6C2D486</accession>
<dbReference type="InterPro" id="IPR036704">
    <property type="entry name" value="RraA/RraA-like_sf"/>
</dbReference>
<proteinExistence type="inferred from homology"/>
<evidence type="ECO:0000313" key="11">
    <source>
        <dbReference type="EMBL" id="TYC61300.1"/>
    </source>
</evidence>
<evidence type="ECO:0000256" key="9">
    <source>
        <dbReference type="PIRSR" id="PIRSR605493-1"/>
    </source>
</evidence>
<comment type="subunit">
    <text evidence="4 10">Homotrimer.</text>
</comment>
<dbReference type="PANTHER" id="PTHR33254:SF4">
    <property type="entry name" value="4-HYDROXY-4-METHYL-2-OXOGLUTARATE ALDOLASE 3-RELATED"/>
    <property type="match status" value="1"/>
</dbReference>
<keyword evidence="9" id="KW-0460">Magnesium</keyword>
<comment type="catalytic activity">
    <reaction evidence="8 10">
        <text>oxaloacetate + H(+) = pyruvate + CO2</text>
        <dbReference type="Rhea" id="RHEA:15641"/>
        <dbReference type="ChEBI" id="CHEBI:15361"/>
        <dbReference type="ChEBI" id="CHEBI:15378"/>
        <dbReference type="ChEBI" id="CHEBI:16452"/>
        <dbReference type="ChEBI" id="CHEBI:16526"/>
        <dbReference type="EC" id="4.1.1.112"/>
    </reaction>
</comment>
<comment type="similarity">
    <text evidence="3 10">Belongs to the class II aldolase/RraA-like family.</text>
</comment>
<evidence type="ECO:0000313" key="12">
    <source>
        <dbReference type="Proteomes" id="UP000389128"/>
    </source>
</evidence>
<dbReference type="GO" id="GO:0046872">
    <property type="term" value="F:metal ion binding"/>
    <property type="evidence" value="ECO:0007669"/>
    <property type="project" value="UniProtKB-KW"/>
</dbReference>
<evidence type="ECO:0000256" key="6">
    <source>
        <dbReference type="ARBA" id="ARBA00023239"/>
    </source>
</evidence>
<dbReference type="GO" id="GO:0008428">
    <property type="term" value="F:ribonuclease inhibitor activity"/>
    <property type="evidence" value="ECO:0007669"/>
    <property type="project" value="InterPro"/>
</dbReference>
<dbReference type="InterPro" id="IPR010203">
    <property type="entry name" value="RraA"/>
</dbReference>
<evidence type="ECO:0000256" key="4">
    <source>
        <dbReference type="ARBA" id="ARBA00011233"/>
    </source>
</evidence>
<dbReference type="Pfam" id="PF03737">
    <property type="entry name" value="RraA-like"/>
    <property type="match status" value="1"/>
</dbReference>
<protein>
    <recommendedName>
        <fullName evidence="10">4-hydroxy-4-methyl-2-oxoglutarate aldolase</fullName>
        <shortName evidence="10">HMG aldolase</shortName>
        <ecNumber evidence="10">4.1.1.112</ecNumber>
        <ecNumber evidence="10">4.1.3.17</ecNumber>
    </recommendedName>
    <alternativeName>
        <fullName evidence="10">Oxaloacetate decarboxylase</fullName>
    </alternativeName>
</protein>
<keyword evidence="6 10" id="KW-0456">Lyase</keyword>
<comment type="caution">
    <text evidence="11">The sequence shown here is derived from an EMBL/GenBank/DDBJ whole genome shotgun (WGS) entry which is preliminary data.</text>
</comment>
<dbReference type="GO" id="GO:0008948">
    <property type="term" value="F:oxaloacetate decarboxylase activity"/>
    <property type="evidence" value="ECO:0007669"/>
    <property type="project" value="UniProtKB-EC"/>
</dbReference>
<evidence type="ECO:0000256" key="3">
    <source>
        <dbReference type="ARBA" id="ARBA00008621"/>
    </source>
</evidence>
<dbReference type="NCBIfam" id="NF006875">
    <property type="entry name" value="PRK09372.1"/>
    <property type="match status" value="1"/>
</dbReference>
<feature type="binding site" evidence="9">
    <location>
        <begin position="75"/>
        <end position="78"/>
    </location>
    <ligand>
        <name>substrate</name>
    </ligand>
</feature>
<feature type="binding site" evidence="9">
    <location>
        <position position="98"/>
    </location>
    <ligand>
        <name>Mg(2+)</name>
        <dbReference type="ChEBI" id="CHEBI:18420"/>
    </ligand>
</feature>
<evidence type="ECO:0000256" key="1">
    <source>
        <dbReference type="ARBA" id="ARBA00001342"/>
    </source>
</evidence>
<dbReference type="EMBL" id="SDKK01000003">
    <property type="protein sequence ID" value="TYC61300.1"/>
    <property type="molecule type" value="Genomic_DNA"/>
</dbReference>
<gene>
    <name evidence="11" type="ORF">ETQ85_04390</name>
</gene>
<keyword evidence="12" id="KW-1185">Reference proteome</keyword>
<dbReference type="CDD" id="cd16841">
    <property type="entry name" value="RraA_family"/>
    <property type="match status" value="1"/>
</dbReference>
<dbReference type="NCBIfam" id="TIGR01935">
    <property type="entry name" value="NOT-MenG"/>
    <property type="match status" value="1"/>
</dbReference>
<organism evidence="11 12">
    <name type="scientific">Zoogloea oleivorans</name>
    <dbReference type="NCBI Taxonomy" id="1552750"/>
    <lineage>
        <taxon>Bacteria</taxon>
        <taxon>Pseudomonadati</taxon>
        <taxon>Pseudomonadota</taxon>
        <taxon>Betaproteobacteria</taxon>
        <taxon>Rhodocyclales</taxon>
        <taxon>Zoogloeaceae</taxon>
        <taxon>Zoogloea</taxon>
    </lineage>
</organism>
<dbReference type="SUPFAM" id="SSF89562">
    <property type="entry name" value="RraA-like"/>
    <property type="match status" value="1"/>
</dbReference>
<dbReference type="AlphaFoldDB" id="A0A6C2D486"/>
<dbReference type="PANTHER" id="PTHR33254">
    <property type="entry name" value="4-HYDROXY-4-METHYL-2-OXOGLUTARATE ALDOLASE 3-RELATED"/>
    <property type="match status" value="1"/>
</dbReference>
<dbReference type="Gene3D" id="3.50.30.40">
    <property type="entry name" value="Ribonuclease E inhibitor RraA/RraA-like"/>
    <property type="match status" value="1"/>
</dbReference>
<feature type="binding site" evidence="9">
    <location>
        <position position="97"/>
    </location>
    <ligand>
        <name>substrate</name>
    </ligand>
</feature>
<comment type="catalytic activity">
    <reaction evidence="1 10">
        <text>4-hydroxy-4-methyl-2-oxoglutarate = 2 pyruvate</text>
        <dbReference type="Rhea" id="RHEA:22748"/>
        <dbReference type="ChEBI" id="CHEBI:15361"/>
        <dbReference type="ChEBI" id="CHEBI:58276"/>
        <dbReference type="EC" id="4.1.3.17"/>
    </reaction>
</comment>
<comment type="cofactor">
    <cofactor evidence="9">
        <name>Mg(2+)</name>
        <dbReference type="ChEBI" id="CHEBI:18420"/>
    </cofactor>
</comment>
<dbReference type="EC" id="4.1.1.112" evidence="10"/>
<dbReference type="GO" id="GO:0047443">
    <property type="term" value="F:4-hydroxy-4-methyl-2-oxoglutarate aldolase activity"/>
    <property type="evidence" value="ECO:0007669"/>
    <property type="project" value="UniProtKB-EC"/>
</dbReference>
<name>A0A6C2D486_9RHOO</name>
<dbReference type="EC" id="4.1.3.17" evidence="10"/>
<dbReference type="InterPro" id="IPR005493">
    <property type="entry name" value="RraA/RraA-like"/>
</dbReference>
<dbReference type="OrthoDB" id="943692at2"/>
<evidence type="ECO:0000256" key="8">
    <source>
        <dbReference type="ARBA" id="ARBA00047973"/>
    </source>
</evidence>
<evidence type="ECO:0000256" key="7">
    <source>
        <dbReference type="ARBA" id="ARBA00025046"/>
    </source>
</evidence>
<evidence type="ECO:0000256" key="10">
    <source>
        <dbReference type="RuleBase" id="RU004338"/>
    </source>
</evidence>
<sequence>MEFQTTDLCDANEGKVRAVAPMFRSFGGKTRFAGPIRTLKVFEDNSLVRSTLESPGNGSVLVIDGGGSMRCAMVGDQLALLGVKNGWAGIVVYGCIRDSGPIAGMDIGVFALGTHPMKSVKKGAGDVDIAVTFGGVTFVAGQWLYADEDGVIVSEASLL</sequence>
<keyword evidence="5 9" id="KW-0479">Metal-binding</keyword>
<evidence type="ECO:0000256" key="2">
    <source>
        <dbReference type="ARBA" id="ARBA00001968"/>
    </source>
</evidence>
<dbReference type="Proteomes" id="UP000389128">
    <property type="component" value="Unassembled WGS sequence"/>
</dbReference>
<comment type="cofactor">
    <cofactor evidence="2 10">
        <name>a divalent metal cation</name>
        <dbReference type="ChEBI" id="CHEBI:60240"/>
    </cofactor>
</comment>
<reference evidence="11 12" key="1">
    <citation type="submission" date="2019-01" db="EMBL/GenBank/DDBJ databases">
        <title>Zoogloea oleivorans genome sequencing and assembly.</title>
        <authorList>
            <person name="Tancsics A."/>
            <person name="Farkas M."/>
            <person name="Kriszt B."/>
            <person name="Maroti G."/>
            <person name="Horvath B."/>
        </authorList>
    </citation>
    <scope>NUCLEOTIDE SEQUENCE [LARGE SCALE GENOMIC DNA]</scope>
    <source>
        <strain evidence="11 12">Buc</strain>
    </source>
</reference>
<dbReference type="GO" id="GO:0051252">
    <property type="term" value="P:regulation of RNA metabolic process"/>
    <property type="evidence" value="ECO:0007669"/>
    <property type="project" value="InterPro"/>
</dbReference>
<dbReference type="RefSeq" id="WP_148577835.1">
    <property type="nucleotide sequence ID" value="NZ_SDKK01000003.1"/>
</dbReference>
<evidence type="ECO:0000256" key="5">
    <source>
        <dbReference type="ARBA" id="ARBA00022723"/>
    </source>
</evidence>